<accession>A0AAD9HLZ2</accession>
<dbReference type="InterPro" id="IPR015421">
    <property type="entry name" value="PyrdxlP-dep_Trfase_major"/>
</dbReference>
<evidence type="ECO:0000313" key="2">
    <source>
        <dbReference type="Proteomes" id="UP001232148"/>
    </source>
</evidence>
<gene>
    <name evidence="1" type="ORF">LX32DRAFT_714342</name>
</gene>
<organism evidence="1 2">
    <name type="scientific">Colletotrichum zoysiae</name>
    <dbReference type="NCBI Taxonomy" id="1216348"/>
    <lineage>
        <taxon>Eukaryota</taxon>
        <taxon>Fungi</taxon>
        <taxon>Dikarya</taxon>
        <taxon>Ascomycota</taxon>
        <taxon>Pezizomycotina</taxon>
        <taxon>Sordariomycetes</taxon>
        <taxon>Hypocreomycetidae</taxon>
        <taxon>Glomerellales</taxon>
        <taxon>Glomerellaceae</taxon>
        <taxon>Colletotrichum</taxon>
        <taxon>Colletotrichum graminicola species complex</taxon>
    </lineage>
</organism>
<reference evidence="1" key="1">
    <citation type="submission" date="2021-06" db="EMBL/GenBank/DDBJ databases">
        <title>Comparative genomics, transcriptomics and evolutionary studies reveal genomic signatures of adaptation to plant cell wall in hemibiotrophic fungi.</title>
        <authorList>
            <consortium name="DOE Joint Genome Institute"/>
            <person name="Baroncelli R."/>
            <person name="Diaz J.F."/>
            <person name="Benocci T."/>
            <person name="Peng M."/>
            <person name="Battaglia E."/>
            <person name="Haridas S."/>
            <person name="Andreopoulos W."/>
            <person name="Labutti K."/>
            <person name="Pangilinan J."/>
            <person name="Floch G.L."/>
            <person name="Makela M.R."/>
            <person name="Henrissat B."/>
            <person name="Grigoriev I.V."/>
            <person name="Crouch J.A."/>
            <person name="De Vries R.P."/>
            <person name="Sukno S.A."/>
            <person name="Thon M.R."/>
        </authorList>
    </citation>
    <scope>NUCLEOTIDE SEQUENCE</scope>
    <source>
        <strain evidence="1">MAFF235873</strain>
    </source>
</reference>
<dbReference type="Proteomes" id="UP001232148">
    <property type="component" value="Unassembled WGS sequence"/>
</dbReference>
<name>A0AAD9HLZ2_9PEZI</name>
<dbReference type="SUPFAM" id="SSF53383">
    <property type="entry name" value="PLP-dependent transferases"/>
    <property type="match status" value="1"/>
</dbReference>
<dbReference type="EMBL" id="MU842841">
    <property type="protein sequence ID" value="KAK2031353.1"/>
    <property type="molecule type" value="Genomic_DNA"/>
</dbReference>
<dbReference type="InterPro" id="IPR015424">
    <property type="entry name" value="PyrdxlP-dep_Trfase"/>
</dbReference>
<dbReference type="Gene3D" id="3.40.640.10">
    <property type="entry name" value="Type I PLP-dependent aspartate aminotransferase-like (Major domain)"/>
    <property type="match status" value="1"/>
</dbReference>
<protein>
    <recommendedName>
        <fullName evidence="3">Aminotransferase class-III</fullName>
    </recommendedName>
</protein>
<comment type="caution">
    <text evidence="1">The sequence shown here is derived from an EMBL/GenBank/DDBJ whole genome shotgun (WGS) entry which is preliminary data.</text>
</comment>
<sequence>MSAVPSHNIAVSAGLPLQRLDHNFNNAEGTILSYDQMQSMTMSNPLWQQFVGNRMALEKRYGRMLQSYEESFSTYFGGYVPVDYASSSSSIMDPNAVVKMVLTLAELSMSEPSDSSESPFTDEDDTLKRIEWEDVQIRKPRWALLSHTYAAATTSSRSTSGKSTPRFFSSQKSYGNDVVLLHVEGVSDDELREQLYEARKSGCIGIVVEIVEDQYNGRVMDPKMLVRLSAMCAEEHLLLAVDETLTAIRCGAPFAFQREEYRDVASPDLVFFGKALGVHGTAIGFDGQFLKRFGVFGSSRCRFIRKWQSRLLKPIALSDLIQATAAIDFAIRGNLTMLSRIIGHALRAFILEQAEERGHDVRAQDVLGGLESLVFVRKDIAGAMLVMGASTAGEWIPWVKWLPRLERDMSRSEVLNDIIGSGSRPAREGLSRMLLQLGSKPSWCFWCGSRTTTKKNDWCQRCCVGVCDEDMCGRHLLRHACV</sequence>
<keyword evidence="2" id="KW-1185">Reference proteome</keyword>
<evidence type="ECO:0000313" key="1">
    <source>
        <dbReference type="EMBL" id="KAK2031353.1"/>
    </source>
</evidence>
<evidence type="ECO:0008006" key="3">
    <source>
        <dbReference type="Google" id="ProtNLM"/>
    </source>
</evidence>
<dbReference type="AlphaFoldDB" id="A0AAD9HLZ2"/>
<proteinExistence type="predicted"/>